<feature type="non-terminal residue" evidence="1">
    <location>
        <position position="76"/>
    </location>
</feature>
<keyword evidence="2" id="KW-1185">Reference proteome</keyword>
<name>A0AA39XE92_9PEZI</name>
<organism evidence="1 2">
    <name type="scientific">Immersiella caudata</name>
    <dbReference type="NCBI Taxonomy" id="314043"/>
    <lineage>
        <taxon>Eukaryota</taxon>
        <taxon>Fungi</taxon>
        <taxon>Dikarya</taxon>
        <taxon>Ascomycota</taxon>
        <taxon>Pezizomycotina</taxon>
        <taxon>Sordariomycetes</taxon>
        <taxon>Sordariomycetidae</taxon>
        <taxon>Sordariales</taxon>
        <taxon>Lasiosphaeriaceae</taxon>
        <taxon>Immersiella</taxon>
    </lineage>
</organism>
<protein>
    <submittedName>
        <fullName evidence="1">Uncharacterized protein</fullName>
    </submittedName>
</protein>
<reference evidence="1" key="1">
    <citation type="submission" date="2023-06" db="EMBL/GenBank/DDBJ databases">
        <title>Genome-scale phylogeny and comparative genomics of the fungal order Sordariales.</title>
        <authorList>
            <consortium name="Lawrence Berkeley National Laboratory"/>
            <person name="Hensen N."/>
            <person name="Bonometti L."/>
            <person name="Westerberg I."/>
            <person name="Brannstrom I.O."/>
            <person name="Guillou S."/>
            <person name="Cros-Aarteil S."/>
            <person name="Calhoun S."/>
            <person name="Haridas S."/>
            <person name="Kuo A."/>
            <person name="Mondo S."/>
            <person name="Pangilinan J."/>
            <person name="Riley R."/>
            <person name="Labutti K."/>
            <person name="Andreopoulos B."/>
            <person name="Lipzen A."/>
            <person name="Chen C."/>
            <person name="Yanf M."/>
            <person name="Daum C."/>
            <person name="Ng V."/>
            <person name="Clum A."/>
            <person name="Steindorff A."/>
            <person name="Ohm R."/>
            <person name="Martin F."/>
            <person name="Silar P."/>
            <person name="Natvig D."/>
            <person name="Lalanne C."/>
            <person name="Gautier V."/>
            <person name="Ament-Velasquez S.L."/>
            <person name="Kruys A."/>
            <person name="Hutchinson M.I."/>
            <person name="Powell A.J."/>
            <person name="Barry K."/>
            <person name="Miller A.N."/>
            <person name="Grigoriev I.V."/>
            <person name="Debuchy R."/>
            <person name="Gladieux P."/>
            <person name="Thoren M.H."/>
            <person name="Johannesson H."/>
        </authorList>
    </citation>
    <scope>NUCLEOTIDE SEQUENCE</scope>
    <source>
        <strain evidence="1">CBS 606.72</strain>
    </source>
</reference>
<dbReference type="EMBL" id="JAULSU010000001">
    <property type="protein sequence ID" value="KAK0632339.1"/>
    <property type="molecule type" value="Genomic_DNA"/>
</dbReference>
<evidence type="ECO:0000313" key="1">
    <source>
        <dbReference type="EMBL" id="KAK0632339.1"/>
    </source>
</evidence>
<dbReference type="AlphaFoldDB" id="A0AA39XE92"/>
<comment type="caution">
    <text evidence="1">The sequence shown here is derived from an EMBL/GenBank/DDBJ whole genome shotgun (WGS) entry which is preliminary data.</text>
</comment>
<sequence length="76" mass="8699">MCCFHSFCSTFLEHNFAAVVSDGAKKMRAPPLKAIVLLKSWAYRLLRDTYTTCEMRHRNVEVGLRRVGNRGLTQPV</sequence>
<gene>
    <name evidence="1" type="ORF">B0T14DRAFT_30232</name>
</gene>
<accession>A0AA39XE92</accession>
<proteinExistence type="predicted"/>
<evidence type="ECO:0000313" key="2">
    <source>
        <dbReference type="Proteomes" id="UP001175000"/>
    </source>
</evidence>
<dbReference type="Proteomes" id="UP001175000">
    <property type="component" value="Unassembled WGS sequence"/>
</dbReference>